<organism evidence="3">
    <name type="scientific">Lotharella oceanica</name>
    <dbReference type="NCBI Taxonomy" id="641309"/>
    <lineage>
        <taxon>Eukaryota</taxon>
        <taxon>Sar</taxon>
        <taxon>Rhizaria</taxon>
        <taxon>Cercozoa</taxon>
        <taxon>Chlorarachniophyceae</taxon>
        <taxon>Lotharella</taxon>
    </lineage>
</organism>
<gene>
    <name evidence="3" type="ORF">LSP00402_LOCUS14637</name>
</gene>
<feature type="transmembrane region" description="Helical" evidence="2">
    <location>
        <begin position="12"/>
        <end position="33"/>
    </location>
</feature>
<dbReference type="AlphaFoldDB" id="A0A7S2TUZ9"/>
<reference evidence="3" key="1">
    <citation type="submission" date="2021-01" db="EMBL/GenBank/DDBJ databases">
        <authorList>
            <person name="Corre E."/>
            <person name="Pelletier E."/>
            <person name="Niang G."/>
            <person name="Scheremetjew M."/>
            <person name="Finn R."/>
            <person name="Kale V."/>
            <person name="Holt S."/>
            <person name="Cochrane G."/>
            <person name="Meng A."/>
            <person name="Brown T."/>
            <person name="Cohen L."/>
        </authorList>
    </citation>
    <scope>NUCLEOTIDE SEQUENCE</scope>
    <source>
        <strain evidence="3">CCMP622</strain>
    </source>
</reference>
<name>A0A7S2TUZ9_9EUKA</name>
<feature type="compositionally biased region" description="Low complexity" evidence="1">
    <location>
        <begin position="227"/>
        <end position="247"/>
    </location>
</feature>
<keyword evidence="2" id="KW-1133">Transmembrane helix</keyword>
<keyword evidence="2" id="KW-0472">Membrane</keyword>
<evidence type="ECO:0000256" key="1">
    <source>
        <dbReference type="SAM" id="MobiDB-lite"/>
    </source>
</evidence>
<keyword evidence="2" id="KW-0812">Transmembrane</keyword>
<evidence type="ECO:0000313" key="3">
    <source>
        <dbReference type="EMBL" id="CAD9770649.1"/>
    </source>
</evidence>
<proteinExistence type="predicted"/>
<dbReference type="EMBL" id="HBHP01023548">
    <property type="protein sequence ID" value="CAD9770649.1"/>
    <property type="molecule type" value="Transcribed_RNA"/>
</dbReference>
<sequence length="261" mass="28757">MYWKALARVIPWDLLVRVVMLAFLVATTIPGFFSGFGVDSALDEFLHASRSIETMMMARGLDPDKYFDYIKRTKGGACKGFADVTLDELRRENISKGGLDRRACYALVFLVAKLVSESETHGATSSVSDILDEATKLLGGQAMLSLGSAAEKVVKVEEPRSLEMLPHRVAARMLTEAPYYVLRQPRFKKYRGMLEKIRESGDDEGDDDEEEEEEEEDENDGLDDLDTTILTSSASSPSSSLSASSASSPPPPSQQTLQDDL</sequence>
<evidence type="ECO:0000256" key="2">
    <source>
        <dbReference type="SAM" id="Phobius"/>
    </source>
</evidence>
<feature type="compositionally biased region" description="Acidic residues" evidence="1">
    <location>
        <begin position="201"/>
        <end position="226"/>
    </location>
</feature>
<protein>
    <submittedName>
        <fullName evidence="3">Uncharacterized protein</fullName>
    </submittedName>
</protein>
<accession>A0A7S2TUZ9</accession>
<feature type="region of interest" description="Disordered" evidence="1">
    <location>
        <begin position="198"/>
        <end position="261"/>
    </location>
</feature>